<dbReference type="SUPFAM" id="SSF46785">
    <property type="entry name" value="Winged helix' DNA-binding domain"/>
    <property type="match status" value="1"/>
</dbReference>
<sequence>MDKDDVLVPPDTRAALDALSLLSKKWDPVVLVVLLESGPLRFSELERTIPGISPNMLTQTLESLSEHGLVGRSVLSESPLRVTYELTDAGYEMQPVFDSLSLWGNEHIDSVQPTVVLADRDRRLVDLYSGWLRDRFEVIEVRDREQLQRRLHENPDVVVFDTDLWADEPAIFDEHCPGPTRRIALVSDRPEPSLCDWPVDDILRKLLSKDVLITAVVRQVERIGQTPADRDREAIESKLSLLESEHSKLILEDDPRVENAHARLRELESKSVRES</sequence>
<dbReference type="Gene3D" id="1.10.10.10">
    <property type="entry name" value="Winged helix-like DNA-binding domain superfamily/Winged helix DNA-binding domain"/>
    <property type="match status" value="1"/>
</dbReference>
<evidence type="ECO:0000313" key="6">
    <source>
        <dbReference type="Proteomes" id="UP000282323"/>
    </source>
</evidence>
<dbReference type="GO" id="GO:0003677">
    <property type="term" value="F:DNA binding"/>
    <property type="evidence" value="ECO:0007669"/>
    <property type="project" value="UniProtKB-KW"/>
</dbReference>
<evidence type="ECO:0000256" key="1">
    <source>
        <dbReference type="ARBA" id="ARBA00023015"/>
    </source>
</evidence>
<keyword evidence="3" id="KW-0804">Transcription</keyword>
<dbReference type="EMBL" id="REGA01000002">
    <property type="protein sequence ID" value="RQG97247.1"/>
    <property type="molecule type" value="Genomic_DNA"/>
</dbReference>
<dbReference type="Proteomes" id="UP000282323">
    <property type="component" value="Unassembled WGS sequence"/>
</dbReference>
<evidence type="ECO:0000256" key="2">
    <source>
        <dbReference type="ARBA" id="ARBA00023125"/>
    </source>
</evidence>
<accession>A0A3N6M5B6</accession>
<feature type="domain" description="HTH hxlR-type" evidence="4">
    <location>
        <begin position="8"/>
        <end position="112"/>
    </location>
</feature>
<reference evidence="5 6" key="1">
    <citation type="submission" date="2018-10" db="EMBL/GenBank/DDBJ databases">
        <title>Natrarchaeobius chitinivorans gen. nov., sp. nov., and Natrarchaeobius haloalkaliphilus sp. nov., alkaliphilic, chitin-utilizing haloarchaea from hypersaline alkaline lakes.</title>
        <authorList>
            <person name="Sorokin D.Y."/>
            <person name="Elcheninov A.G."/>
            <person name="Kostrikina N.A."/>
            <person name="Bale N.J."/>
            <person name="Sinninghe Damste J.S."/>
            <person name="Khijniak T.V."/>
            <person name="Kublanov I.V."/>
            <person name="Toshchakov S.V."/>
        </authorList>
    </citation>
    <scope>NUCLEOTIDE SEQUENCE [LARGE SCALE GENOMIC DNA]</scope>
    <source>
        <strain evidence="5 6">AArcht4T</strain>
    </source>
</reference>
<proteinExistence type="predicted"/>
<dbReference type="InterPro" id="IPR036388">
    <property type="entry name" value="WH-like_DNA-bd_sf"/>
</dbReference>
<dbReference type="OrthoDB" id="10490at2157"/>
<gene>
    <name evidence="5" type="ORF">EA473_04045</name>
</gene>
<dbReference type="PANTHER" id="PTHR33204">
    <property type="entry name" value="TRANSCRIPTIONAL REGULATOR, MARR FAMILY"/>
    <property type="match status" value="1"/>
</dbReference>
<dbReference type="PROSITE" id="PS51118">
    <property type="entry name" value="HTH_HXLR"/>
    <property type="match status" value="1"/>
</dbReference>
<comment type="caution">
    <text evidence="5">The sequence shown here is derived from an EMBL/GenBank/DDBJ whole genome shotgun (WGS) entry which is preliminary data.</text>
</comment>
<evidence type="ECO:0000313" key="5">
    <source>
        <dbReference type="EMBL" id="RQG97247.1"/>
    </source>
</evidence>
<dbReference type="InterPro" id="IPR002577">
    <property type="entry name" value="HTH_HxlR"/>
</dbReference>
<name>A0A3N6M5B6_NATCH</name>
<dbReference type="RefSeq" id="WP_124194368.1">
    <property type="nucleotide sequence ID" value="NZ_REGA01000002.1"/>
</dbReference>
<keyword evidence="1" id="KW-0805">Transcription regulation</keyword>
<protein>
    <submittedName>
        <fullName evidence="5">Transcriptional regulator</fullName>
    </submittedName>
</protein>
<evidence type="ECO:0000259" key="4">
    <source>
        <dbReference type="PROSITE" id="PS51118"/>
    </source>
</evidence>
<organism evidence="5 6">
    <name type="scientific">Natrarchaeobius chitinivorans</name>
    <dbReference type="NCBI Taxonomy" id="1679083"/>
    <lineage>
        <taxon>Archaea</taxon>
        <taxon>Methanobacteriati</taxon>
        <taxon>Methanobacteriota</taxon>
        <taxon>Stenosarchaea group</taxon>
        <taxon>Halobacteria</taxon>
        <taxon>Halobacteriales</taxon>
        <taxon>Natrialbaceae</taxon>
        <taxon>Natrarchaeobius</taxon>
    </lineage>
</organism>
<dbReference type="InterPro" id="IPR036390">
    <property type="entry name" value="WH_DNA-bd_sf"/>
</dbReference>
<dbReference type="AlphaFoldDB" id="A0A3N6M5B6"/>
<keyword evidence="2" id="KW-0238">DNA-binding</keyword>
<dbReference type="Pfam" id="PF01638">
    <property type="entry name" value="HxlR"/>
    <property type="match status" value="1"/>
</dbReference>
<evidence type="ECO:0000256" key="3">
    <source>
        <dbReference type="ARBA" id="ARBA00023163"/>
    </source>
</evidence>
<dbReference type="PANTHER" id="PTHR33204:SF18">
    <property type="entry name" value="TRANSCRIPTIONAL REGULATORY PROTEIN"/>
    <property type="match status" value="1"/>
</dbReference>
<keyword evidence="6" id="KW-1185">Reference proteome</keyword>